<evidence type="ECO:0000256" key="8">
    <source>
        <dbReference type="ARBA" id="ARBA00023012"/>
    </source>
</evidence>
<comment type="catalytic activity">
    <reaction evidence="1">
        <text>ATP + protein L-histidine = ADP + protein N-phospho-L-histidine.</text>
        <dbReference type="EC" id="2.7.13.3"/>
    </reaction>
</comment>
<evidence type="ECO:0000256" key="6">
    <source>
        <dbReference type="ARBA" id="ARBA00022777"/>
    </source>
</evidence>
<dbReference type="SUPFAM" id="SSF55874">
    <property type="entry name" value="ATPase domain of HSP90 chaperone/DNA topoisomerase II/histidine kinase"/>
    <property type="match status" value="1"/>
</dbReference>
<feature type="transmembrane region" description="Helical" evidence="9">
    <location>
        <begin position="15"/>
        <end position="34"/>
    </location>
</feature>
<name>A0A1H0SSU1_9BACT</name>
<dbReference type="InterPro" id="IPR003594">
    <property type="entry name" value="HATPase_dom"/>
</dbReference>
<evidence type="ECO:0000256" key="4">
    <source>
        <dbReference type="ARBA" id="ARBA00022679"/>
    </source>
</evidence>
<dbReference type="InterPro" id="IPR004358">
    <property type="entry name" value="Sig_transdc_His_kin-like_C"/>
</dbReference>
<dbReference type="Pfam" id="PF02518">
    <property type="entry name" value="HATPase_c"/>
    <property type="match status" value="1"/>
</dbReference>
<dbReference type="Pfam" id="PF00512">
    <property type="entry name" value="HisKA"/>
    <property type="match status" value="1"/>
</dbReference>
<evidence type="ECO:0000256" key="2">
    <source>
        <dbReference type="ARBA" id="ARBA00012438"/>
    </source>
</evidence>
<dbReference type="SMART" id="SM00388">
    <property type="entry name" value="HisKA"/>
    <property type="match status" value="1"/>
</dbReference>
<keyword evidence="9" id="KW-0472">Membrane</keyword>
<dbReference type="Gene3D" id="1.10.287.130">
    <property type="match status" value="1"/>
</dbReference>
<evidence type="ECO:0000256" key="1">
    <source>
        <dbReference type="ARBA" id="ARBA00000085"/>
    </source>
</evidence>
<protein>
    <recommendedName>
        <fullName evidence="2">histidine kinase</fullName>
        <ecNumber evidence="2">2.7.13.3</ecNumber>
    </recommendedName>
</protein>
<dbReference type="PRINTS" id="PR00344">
    <property type="entry name" value="BCTRLSENSOR"/>
</dbReference>
<dbReference type="InterPro" id="IPR036097">
    <property type="entry name" value="HisK_dim/P_sf"/>
</dbReference>
<sequence>MLNALSLRAKIGCSFGALALVVLLSGGCMFWYTYRIDTMMKMMVKNELVLYKTLQDIAFSLANQKGFVTYFTVDKDEKWLKLLTEYRQAFNRTITQAQQLKLTPEQRRNLETITQKYNAYSKKKDAVIQSYRKQHSDGTVSSLHEIQRRAFFEILQLCRTFSEDQWQVILRTQQTSNTFSQKLRVVAFTTIALFGVISVIFLAFLYHHILAPIRGLAIETGRSPQESSRDEVNSLAHSFKDIMKDLGETSEELARSRRNLLQAEKMAMVGELAAGVAHTIRNPFTSIKMRMFSLDRSFKLNDTQNDDLQVISDEITRIDRILENFLEFSRPPKLVLKQCNISDIIRSVLILLEYRLKSYKVTLHYIPQDDLPTVKVDNDRIKEALVNIIINSCEAMENGGKIVITERLQQDPQAGEVLAVAIKDDGPGIPKEILDKIITPFYTTKEAGSGLGLSIVDRIAQEHNGRFIVTSQQGQGAECTILLPTRG</sequence>
<dbReference type="RefSeq" id="WP_176761235.1">
    <property type="nucleotide sequence ID" value="NZ_FNJI01000020.1"/>
</dbReference>
<keyword evidence="9" id="KW-1133">Transmembrane helix</keyword>
<dbReference type="AlphaFoldDB" id="A0A1H0SSU1"/>
<dbReference type="EC" id="2.7.13.3" evidence="2"/>
<keyword evidence="7" id="KW-0067">ATP-binding</keyword>
<accession>A0A1H0SSU1</accession>
<evidence type="ECO:0000256" key="9">
    <source>
        <dbReference type="SAM" id="Phobius"/>
    </source>
</evidence>
<proteinExistence type="predicted"/>
<keyword evidence="5" id="KW-0547">Nucleotide-binding</keyword>
<evidence type="ECO:0000256" key="7">
    <source>
        <dbReference type="ARBA" id="ARBA00022840"/>
    </source>
</evidence>
<evidence type="ECO:0000259" key="10">
    <source>
        <dbReference type="PROSITE" id="PS50109"/>
    </source>
</evidence>
<keyword evidence="12" id="KW-1185">Reference proteome</keyword>
<feature type="domain" description="Histidine kinase" evidence="10">
    <location>
        <begin position="275"/>
        <end position="487"/>
    </location>
</feature>
<dbReference type="CDD" id="cd00075">
    <property type="entry name" value="HATPase"/>
    <property type="match status" value="1"/>
</dbReference>
<evidence type="ECO:0000256" key="5">
    <source>
        <dbReference type="ARBA" id="ARBA00022741"/>
    </source>
</evidence>
<dbReference type="InterPro" id="IPR036890">
    <property type="entry name" value="HATPase_C_sf"/>
</dbReference>
<dbReference type="InterPro" id="IPR005467">
    <property type="entry name" value="His_kinase_dom"/>
</dbReference>
<reference evidence="11 12" key="1">
    <citation type="submission" date="2016-10" db="EMBL/GenBank/DDBJ databases">
        <authorList>
            <person name="de Groot N.N."/>
        </authorList>
    </citation>
    <scope>NUCLEOTIDE SEQUENCE [LARGE SCALE GENOMIC DNA]</scope>
    <source>
        <strain evidence="11 12">DSM 12130</strain>
    </source>
</reference>
<dbReference type="PANTHER" id="PTHR43065">
    <property type="entry name" value="SENSOR HISTIDINE KINASE"/>
    <property type="match status" value="1"/>
</dbReference>
<dbReference type="STRING" id="91360.SAMN05660330_02810"/>
<organism evidence="11 12">
    <name type="scientific">Desulforhopalus singaporensis</name>
    <dbReference type="NCBI Taxonomy" id="91360"/>
    <lineage>
        <taxon>Bacteria</taxon>
        <taxon>Pseudomonadati</taxon>
        <taxon>Thermodesulfobacteriota</taxon>
        <taxon>Desulfobulbia</taxon>
        <taxon>Desulfobulbales</taxon>
        <taxon>Desulfocapsaceae</taxon>
        <taxon>Desulforhopalus</taxon>
    </lineage>
</organism>
<dbReference type="Proteomes" id="UP000199073">
    <property type="component" value="Unassembled WGS sequence"/>
</dbReference>
<dbReference type="PROSITE" id="PS50109">
    <property type="entry name" value="HIS_KIN"/>
    <property type="match status" value="1"/>
</dbReference>
<keyword evidence="3" id="KW-0597">Phosphoprotein</keyword>
<dbReference type="GO" id="GO:0005524">
    <property type="term" value="F:ATP binding"/>
    <property type="evidence" value="ECO:0007669"/>
    <property type="project" value="UniProtKB-KW"/>
</dbReference>
<dbReference type="EMBL" id="FNJI01000020">
    <property type="protein sequence ID" value="SDP44852.1"/>
    <property type="molecule type" value="Genomic_DNA"/>
</dbReference>
<keyword evidence="8" id="KW-0902">Two-component regulatory system</keyword>
<evidence type="ECO:0000313" key="11">
    <source>
        <dbReference type="EMBL" id="SDP44852.1"/>
    </source>
</evidence>
<keyword evidence="9" id="KW-0812">Transmembrane</keyword>
<gene>
    <name evidence="11" type="ORF">SAMN05660330_02810</name>
</gene>
<dbReference type="PANTHER" id="PTHR43065:SF10">
    <property type="entry name" value="PEROXIDE STRESS-ACTIVATED HISTIDINE KINASE MAK3"/>
    <property type="match status" value="1"/>
</dbReference>
<keyword evidence="4" id="KW-0808">Transferase</keyword>
<dbReference type="Gene3D" id="3.30.565.10">
    <property type="entry name" value="Histidine kinase-like ATPase, C-terminal domain"/>
    <property type="match status" value="1"/>
</dbReference>
<evidence type="ECO:0000313" key="12">
    <source>
        <dbReference type="Proteomes" id="UP000199073"/>
    </source>
</evidence>
<dbReference type="Pfam" id="PF12729">
    <property type="entry name" value="4HB_MCP_1"/>
    <property type="match status" value="1"/>
</dbReference>
<evidence type="ECO:0000256" key="3">
    <source>
        <dbReference type="ARBA" id="ARBA00022553"/>
    </source>
</evidence>
<keyword evidence="6 11" id="KW-0418">Kinase</keyword>
<dbReference type="InterPro" id="IPR003661">
    <property type="entry name" value="HisK_dim/P_dom"/>
</dbReference>
<dbReference type="SUPFAM" id="SSF47384">
    <property type="entry name" value="Homodimeric domain of signal transducing histidine kinase"/>
    <property type="match status" value="1"/>
</dbReference>
<dbReference type="InterPro" id="IPR024478">
    <property type="entry name" value="HlyB_4HB_MCP"/>
</dbReference>
<dbReference type="CDD" id="cd00082">
    <property type="entry name" value="HisKA"/>
    <property type="match status" value="1"/>
</dbReference>
<feature type="transmembrane region" description="Helical" evidence="9">
    <location>
        <begin position="185"/>
        <end position="206"/>
    </location>
</feature>
<dbReference type="SMART" id="SM00387">
    <property type="entry name" value="HATPase_c"/>
    <property type="match status" value="1"/>
</dbReference>
<dbReference type="GO" id="GO:0000155">
    <property type="term" value="F:phosphorelay sensor kinase activity"/>
    <property type="evidence" value="ECO:0007669"/>
    <property type="project" value="InterPro"/>
</dbReference>